<organism evidence="2 3">
    <name type="scientific">Streptomyces cinerochromogenes</name>
    <dbReference type="NCBI Taxonomy" id="66422"/>
    <lineage>
        <taxon>Bacteria</taxon>
        <taxon>Bacillati</taxon>
        <taxon>Actinomycetota</taxon>
        <taxon>Actinomycetes</taxon>
        <taxon>Kitasatosporales</taxon>
        <taxon>Streptomycetaceae</taxon>
        <taxon>Streptomyces</taxon>
    </lineage>
</organism>
<sequence>MTTSHIAPPAPAPGTGERDPRGWVAPAIATALMVPLGLLALLFGGLSVMATDSCGPDHCSAALDTALAWIDGMMRIGGPLSGVALFTAWLLPWTRRWSAARVWFCLGALVPPLAVLYLALTLPAP</sequence>
<proteinExistence type="predicted"/>
<evidence type="ECO:0000313" key="3">
    <source>
        <dbReference type="Proteomes" id="UP001604267"/>
    </source>
</evidence>
<keyword evidence="1" id="KW-0472">Membrane</keyword>
<keyword evidence="1" id="KW-1133">Transmembrane helix</keyword>
<feature type="transmembrane region" description="Helical" evidence="1">
    <location>
        <begin position="66"/>
        <end position="90"/>
    </location>
</feature>
<feature type="transmembrane region" description="Helical" evidence="1">
    <location>
        <begin position="102"/>
        <end position="120"/>
    </location>
</feature>
<comment type="caution">
    <text evidence="2">The sequence shown here is derived from an EMBL/GenBank/DDBJ whole genome shotgun (WGS) entry which is preliminary data.</text>
</comment>
<reference evidence="2 3" key="1">
    <citation type="submission" date="2024-10" db="EMBL/GenBank/DDBJ databases">
        <title>The Natural Products Discovery Center: Release of the First 8490 Sequenced Strains for Exploring Actinobacteria Biosynthetic Diversity.</title>
        <authorList>
            <person name="Kalkreuter E."/>
            <person name="Kautsar S.A."/>
            <person name="Yang D."/>
            <person name="Bader C.D."/>
            <person name="Teijaro C.N."/>
            <person name="Fluegel L."/>
            <person name="Davis C.M."/>
            <person name="Simpson J.R."/>
            <person name="Lauterbach L."/>
            <person name="Steele A.D."/>
            <person name="Gui C."/>
            <person name="Meng S."/>
            <person name="Li G."/>
            <person name="Viehrig K."/>
            <person name="Ye F."/>
            <person name="Su P."/>
            <person name="Kiefer A.F."/>
            <person name="Nichols A."/>
            <person name="Cepeda A.J."/>
            <person name="Yan W."/>
            <person name="Fan B."/>
            <person name="Jiang Y."/>
            <person name="Adhikari A."/>
            <person name="Zheng C.-J."/>
            <person name="Schuster L."/>
            <person name="Cowan T.M."/>
            <person name="Smanski M.J."/>
            <person name="Chevrette M.G."/>
            <person name="De Carvalho L.P.S."/>
            <person name="Shen B."/>
        </authorList>
    </citation>
    <scope>NUCLEOTIDE SEQUENCE [LARGE SCALE GENOMIC DNA]</scope>
    <source>
        <strain evidence="2 3">NPDC048320</strain>
    </source>
</reference>
<keyword evidence="1" id="KW-0812">Transmembrane</keyword>
<feature type="transmembrane region" description="Helical" evidence="1">
    <location>
        <begin position="23"/>
        <end position="46"/>
    </location>
</feature>
<keyword evidence="3" id="KW-1185">Reference proteome</keyword>
<evidence type="ECO:0000256" key="1">
    <source>
        <dbReference type="SAM" id="Phobius"/>
    </source>
</evidence>
<dbReference type="Proteomes" id="UP001604267">
    <property type="component" value="Unassembled WGS sequence"/>
</dbReference>
<name>A0ABW7BH27_9ACTN</name>
<accession>A0ABW7BH27</accession>
<dbReference type="EMBL" id="JBICYV010000025">
    <property type="protein sequence ID" value="MFG3016076.1"/>
    <property type="molecule type" value="Genomic_DNA"/>
</dbReference>
<protein>
    <submittedName>
        <fullName evidence="2">Uncharacterized protein</fullName>
    </submittedName>
</protein>
<evidence type="ECO:0000313" key="2">
    <source>
        <dbReference type="EMBL" id="MFG3016076.1"/>
    </source>
</evidence>
<dbReference type="RefSeq" id="WP_392824417.1">
    <property type="nucleotide sequence ID" value="NZ_JBICYV010000025.1"/>
</dbReference>
<gene>
    <name evidence="2" type="ORF">ACGFZB_37640</name>
</gene>